<sequence length="381" mass="42040">MQGTTKKKARIAVVMPKLGRYGGAEGFAWRLAAALAEKGHDVDFICARVEEEIPSGVRPVVVGRFGPFRFIKVLWFALAAEYVQRRNTYDLVFGLGNTVTQDIARVGGCPIRVFNRLSIRAWPKGFARFLKAFRRAVSPAGWTIAAIDSLRMKRAGTVVAVSDFVRERILEAHPYLEAQRVRVIYNEPDISRFVPATDQERQHCRGALGIGPNDVVVATAGTNFMLKGIGPLLRALALLPQEFKLHVAGGRNPAAFLRLARTLGVEERVCFHGRVSDMVSFYRAADVFVLASFFDACSNAVLEAQACGCRVLSSAMNGSARFVDTKYVFPDPADHANMAKLIQRVFREPVAAPPDWPDAIDSGLGPYLDLVDNHLNNRRPV</sequence>
<dbReference type="EMBL" id="WAIE01000001">
    <property type="protein sequence ID" value="KAB1443481.1"/>
    <property type="molecule type" value="Genomic_DNA"/>
</dbReference>
<evidence type="ECO:0000313" key="4">
    <source>
        <dbReference type="EMBL" id="KAB1443481.1"/>
    </source>
</evidence>
<protein>
    <submittedName>
        <fullName evidence="4">Glycosyltransferase family 4 protein</fullName>
    </submittedName>
</protein>
<dbReference type="InterPro" id="IPR028098">
    <property type="entry name" value="Glyco_trans_4-like_N"/>
</dbReference>
<gene>
    <name evidence="4" type="ORF">F8A88_04330</name>
</gene>
<dbReference type="PANTHER" id="PTHR12526:SF510">
    <property type="entry name" value="D-INOSITOL 3-PHOSPHATE GLYCOSYLTRANSFERASE"/>
    <property type="match status" value="1"/>
</dbReference>
<dbReference type="CDD" id="cd03801">
    <property type="entry name" value="GT4_PimA-like"/>
    <property type="match status" value="1"/>
</dbReference>
<dbReference type="GO" id="GO:0016757">
    <property type="term" value="F:glycosyltransferase activity"/>
    <property type="evidence" value="ECO:0007669"/>
    <property type="project" value="UniProtKB-KW"/>
</dbReference>
<keyword evidence="5" id="KW-1185">Reference proteome</keyword>
<dbReference type="SUPFAM" id="SSF53756">
    <property type="entry name" value="UDP-Glycosyltransferase/glycogen phosphorylase"/>
    <property type="match status" value="1"/>
</dbReference>
<keyword evidence="2 4" id="KW-0808">Transferase</keyword>
<dbReference type="Proteomes" id="UP000438699">
    <property type="component" value="Unassembled WGS sequence"/>
</dbReference>
<evidence type="ECO:0000259" key="3">
    <source>
        <dbReference type="Pfam" id="PF13439"/>
    </source>
</evidence>
<dbReference type="Pfam" id="PF13692">
    <property type="entry name" value="Glyco_trans_1_4"/>
    <property type="match status" value="1"/>
</dbReference>
<proteinExistence type="predicted"/>
<dbReference type="Pfam" id="PF13439">
    <property type="entry name" value="Glyco_transf_4"/>
    <property type="match status" value="1"/>
</dbReference>
<dbReference type="Gene3D" id="3.40.50.2000">
    <property type="entry name" value="Glycogen Phosphorylase B"/>
    <property type="match status" value="2"/>
</dbReference>
<dbReference type="PANTHER" id="PTHR12526">
    <property type="entry name" value="GLYCOSYLTRANSFERASE"/>
    <property type="match status" value="1"/>
</dbReference>
<keyword evidence="1" id="KW-0328">Glycosyltransferase</keyword>
<comment type="caution">
    <text evidence="4">The sequence shown here is derived from an EMBL/GenBank/DDBJ whole genome shotgun (WGS) entry which is preliminary data.</text>
</comment>
<name>A0A6N6N6W2_9BACT</name>
<dbReference type="OrthoDB" id="433681at2"/>
<accession>A0A6N6N6W2</accession>
<dbReference type="AlphaFoldDB" id="A0A6N6N6W2"/>
<evidence type="ECO:0000313" key="5">
    <source>
        <dbReference type="Proteomes" id="UP000438699"/>
    </source>
</evidence>
<reference evidence="4 5" key="1">
    <citation type="journal article" date="2017" name="Int. J. Syst. Evol. Microbiol.">
        <title>Desulfovibrio senegalensis sp. nov., a mesophilic sulfate reducer isolated from marine sediment.</title>
        <authorList>
            <person name="Thioye A."/>
            <person name="Gam Z.B.A."/>
            <person name="Mbengue M."/>
            <person name="Cayol J.L."/>
            <person name="Joseph-Bartoli M."/>
            <person name="Toure-Kane C."/>
            <person name="Labat M."/>
        </authorList>
    </citation>
    <scope>NUCLEOTIDE SEQUENCE [LARGE SCALE GENOMIC DNA]</scope>
    <source>
        <strain evidence="4 5">DSM 101509</strain>
    </source>
</reference>
<dbReference type="RefSeq" id="WP_151149853.1">
    <property type="nucleotide sequence ID" value="NZ_WAIE01000001.1"/>
</dbReference>
<evidence type="ECO:0000256" key="1">
    <source>
        <dbReference type="ARBA" id="ARBA00022676"/>
    </source>
</evidence>
<feature type="domain" description="Glycosyltransferase subfamily 4-like N-terminal" evidence="3">
    <location>
        <begin position="21"/>
        <end position="186"/>
    </location>
</feature>
<evidence type="ECO:0000256" key="2">
    <source>
        <dbReference type="ARBA" id="ARBA00022679"/>
    </source>
</evidence>
<organism evidence="4 5">
    <name type="scientific">Pseudodesulfovibrio senegalensis</name>
    <dbReference type="NCBI Taxonomy" id="1721087"/>
    <lineage>
        <taxon>Bacteria</taxon>
        <taxon>Pseudomonadati</taxon>
        <taxon>Thermodesulfobacteriota</taxon>
        <taxon>Desulfovibrionia</taxon>
        <taxon>Desulfovibrionales</taxon>
        <taxon>Desulfovibrionaceae</taxon>
    </lineage>
</organism>